<accession>A0A5J6QU37</accession>
<dbReference type="SMART" id="SM00422">
    <property type="entry name" value="HTH_MERR"/>
    <property type="match status" value="1"/>
</dbReference>
<dbReference type="Pfam" id="PF13411">
    <property type="entry name" value="MerR_1"/>
    <property type="match status" value="1"/>
</dbReference>
<feature type="domain" description="HTH merR-type" evidence="4">
    <location>
        <begin position="21"/>
        <end position="90"/>
    </location>
</feature>
<dbReference type="PANTHER" id="PTHR30204:SF67">
    <property type="entry name" value="HTH-TYPE TRANSCRIPTIONAL REGULATOR MLRA-RELATED"/>
    <property type="match status" value="1"/>
</dbReference>
<organism evidence="5 6">
    <name type="scientific">Metapseudomonas lalkuanensis</name>
    <dbReference type="NCBI Taxonomy" id="2604832"/>
    <lineage>
        <taxon>Bacteria</taxon>
        <taxon>Pseudomonadati</taxon>
        <taxon>Pseudomonadota</taxon>
        <taxon>Gammaproteobacteria</taxon>
        <taxon>Pseudomonadales</taxon>
        <taxon>Pseudomonadaceae</taxon>
        <taxon>Metapseudomonas</taxon>
    </lineage>
</organism>
<sequence length="306" mass="34123">MDTPIDTPRENDYQAAMGRGLLPIREVARQTGVNPVTLRAWERRYALVVPLRTGKGHRLYSSEDVARIRLILAWLDRGVAVSQVKALLKDQAVPAAIDASPWEEQRQHLQEAISNLAERQLDERFNAAMALYPPQTVYKQLLHPLLEALELRWRDQFGGQSERVFLYSWLRTKLGARLYHNNRQHSGAPILLINLSELPMEPGLWLTAWLASSADCAVEVFDWPIPANELPLAVARIQPRALLLYSSQPLVPGQWPRLLAGHPCPCLLGGPAAAIHRAELDSGAIAAEGPLDVLQALSDLGLLHNR</sequence>
<evidence type="ECO:0000256" key="1">
    <source>
        <dbReference type="ARBA" id="ARBA00023015"/>
    </source>
</evidence>
<dbReference type="PANTHER" id="PTHR30204">
    <property type="entry name" value="REDOX-CYCLING DRUG-SENSING TRANSCRIPTIONAL ACTIVATOR SOXR"/>
    <property type="match status" value="1"/>
</dbReference>
<name>A0A5J6QU37_9GAMM</name>
<dbReference type="RefSeq" id="WP_151136840.1">
    <property type="nucleotide sequence ID" value="NZ_CP043311.1"/>
</dbReference>
<dbReference type="AlphaFoldDB" id="A0A5J6QU37"/>
<dbReference type="GO" id="GO:0003677">
    <property type="term" value="F:DNA binding"/>
    <property type="evidence" value="ECO:0007669"/>
    <property type="project" value="UniProtKB-KW"/>
</dbReference>
<evidence type="ECO:0000256" key="2">
    <source>
        <dbReference type="ARBA" id="ARBA00023125"/>
    </source>
</evidence>
<dbReference type="EMBL" id="CP043311">
    <property type="protein sequence ID" value="QEY64841.1"/>
    <property type="molecule type" value="Genomic_DNA"/>
</dbReference>
<dbReference type="GO" id="GO:0003700">
    <property type="term" value="F:DNA-binding transcription factor activity"/>
    <property type="evidence" value="ECO:0007669"/>
    <property type="project" value="InterPro"/>
</dbReference>
<dbReference type="InterPro" id="IPR009061">
    <property type="entry name" value="DNA-bd_dom_put_sf"/>
</dbReference>
<dbReference type="PROSITE" id="PS50937">
    <property type="entry name" value="HTH_MERR_2"/>
    <property type="match status" value="1"/>
</dbReference>
<dbReference type="CDD" id="cd01104">
    <property type="entry name" value="HTH_MlrA-CarA"/>
    <property type="match status" value="1"/>
</dbReference>
<proteinExistence type="predicted"/>
<dbReference type="InterPro" id="IPR047057">
    <property type="entry name" value="MerR_fam"/>
</dbReference>
<keyword evidence="6" id="KW-1185">Reference proteome</keyword>
<keyword evidence="3" id="KW-0804">Transcription</keyword>
<dbReference type="KEGG" id="plal:FXN65_23220"/>
<evidence type="ECO:0000256" key="3">
    <source>
        <dbReference type="ARBA" id="ARBA00023163"/>
    </source>
</evidence>
<evidence type="ECO:0000259" key="4">
    <source>
        <dbReference type="PROSITE" id="PS50937"/>
    </source>
</evidence>
<reference evidence="5 6" key="1">
    <citation type="submission" date="2019-08" db="EMBL/GenBank/DDBJ databases">
        <title>Whole-genome Sequencing of e-waste polymer degrading bacterium Pseudomonas sp. strain PE08.</title>
        <authorList>
            <person name="Kirdat K."/>
            <person name="Debbarma P."/>
            <person name="Narawade N."/>
            <person name="Suyal D."/>
            <person name="Thorat V."/>
            <person name="Shouche Y."/>
            <person name="Goel R."/>
            <person name="Yadav A."/>
        </authorList>
    </citation>
    <scope>NUCLEOTIDE SEQUENCE [LARGE SCALE GENOMIC DNA]</scope>
    <source>
        <strain evidence="5 6">PE08</strain>
    </source>
</reference>
<gene>
    <name evidence="5" type="ORF">FXN65_23220</name>
</gene>
<dbReference type="SUPFAM" id="SSF46955">
    <property type="entry name" value="Putative DNA-binding domain"/>
    <property type="match status" value="1"/>
</dbReference>
<evidence type="ECO:0000313" key="6">
    <source>
        <dbReference type="Proteomes" id="UP000327179"/>
    </source>
</evidence>
<evidence type="ECO:0000313" key="5">
    <source>
        <dbReference type="EMBL" id="QEY64841.1"/>
    </source>
</evidence>
<keyword evidence="1" id="KW-0805">Transcription regulation</keyword>
<keyword evidence="2" id="KW-0238">DNA-binding</keyword>
<dbReference type="Proteomes" id="UP000327179">
    <property type="component" value="Chromosome"/>
</dbReference>
<dbReference type="InterPro" id="IPR000551">
    <property type="entry name" value="MerR-type_HTH_dom"/>
</dbReference>
<protein>
    <submittedName>
        <fullName evidence="5">MerR family transcriptional regulator</fullName>
    </submittedName>
</protein>
<dbReference type="Gene3D" id="1.10.1660.10">
    <property type="match status" value="1"/>
</dbReference>